<dbReference type="PROSITE" id="PS51301">
    <property type="entry name" value="KILA_N"/>
    <property type="match status" value="1"/>
</dbReference>
<proteinExistence type="predicted"/>
<evidence type="ECO:0000313" key="3">
    <source>
        <dbReference type="Proteomes" id="UP000199636"/>
    </source>
</evidence>
<evidence type="ECO:0000259" key="1">
    <source>
        <dbReference type="PROSITE" id="PS51301"/>
    </source>
</evidence>
<dbReference type="GO" id="GO:0003677">
    <property type="term" value="F:DNA binding"/>
    <property type="evidence" value="ECO:0007669"/>
    <property type="project" value="InterPro"/>
</dbReference>
<dbReference type="InterPro" id="IPR018877">
    <property type="entry name" value="Phage_P22_Orf201_C"/>
</dbReference>
<dbReference type="RefSeq" id="WP_090263182.1">
    <property type="nucleotide sequence ID" value="NZ_FNDS01000005.1"/>
</dbReference>
<feature type="domain" description="KilA-N" evidence="1">
    <location>
        <begin position="3"/>
        <end position="106"/>
    </location>
</feature>
<name>A0A1G8HJ61_9PSED</name>
<dbReference type="InterPro" id="IPR036887">
    <property type="entry name" value="HTH_APSES_sf"/>
</dbReference>
<dbReference type="EMBL" id="FNDS01000005">
    <property type="protein sequence ID" value="SDI06698.1"/>
    <property type="molecule type" value="Genomic_DNA"/>
</dbReference>
<dbReference type="STRING" id="428992.SAMN05216272_105266"/>
<dbReference type="InterPro" id="IPR017880">
    <property type="entry name" value="KilA_N"/>
</dbReference>
<accession>A0A1G8HJ61</accession>
<dbReference type="SMART" id="SM01252">
    <property type="entry name" value="KilA-N"/>
    <property type="match status" value="1"/>
</dbReference>
<dbReference type="Pfam" id="PF10549">
    <property type="entry name" value="ORF11CD3"/>
    <property type="match status" value="1"/>
</dbReference>
<dbReference type="Proteomes" id="UP000199636">
    <property type="component" value="Unassembled WGS sequence"/>
</dbReference>
<dbReference type="Pfam" id="PF04383">
    <property type="entry name" value="KilA-N"/>
    <property type="match status" value="1"/>
</dbReference>
<evidence type="ECO:0000313" key="2">
    <source>
        <dbReference type="EMBL" id="SDI06698.1"/>
    </source>
</evidence>
<organism evidence="2 3">
    <name type="scientific">Pseudomonas panipatensis</name>
    <dbReference type="NCBI Taxonomy" id="428992"/>
    <lineage>
        <taxon>Bacteria</taxon>
        <taxon>Pseudomonadati</taxon>
        <taxon>Pseudomonadota</taxon>
        <taxon>Gammaproteobacteria</taxon>
        <taxon>Pseudomonadales</taxon>
        <taxon>Pseudomonadaceae</taxon>
        <taxon>Pseudomonas</taxon>
    </lineage>
</organism>
<dbReference type="SUPFAM" id="SSF54616">
    <property type="entry name" value="DNA-binding domain of Mlu1-box binding protein MBP1"/>
    <property type="match status" value="1"/>
</dbReference>
<reference evidence="3" key="1">
    <citation type="submission" date="2016-10" db="EMBL/GenBank/DDBJ databases">
        <authorList>
            <person name="Varghese N."/>
            <person name="Submissions S."/>
        </authorList>
    </citation>
    <scope>NUCLEOTIDE SEQUENCE [LARGE SCALE GENOMIC DNA]</scope>
    <source>
        <strain evidence="3">CCM 7469</strain>
    </source>
</reference>
<sequence length="169" mass="19482">MNNIIPLRYQDKPVSFNSEGWLNATEVAKRFGKKPIKWLELPSTKSYMAALERHLCYEVRKSDFKLVETVRGRSAVTWIHPKLAVAFARWLDDDFAVWCDLRIDDLLRSGETAMGRFNRACKAFDDGAAVASIHGRGLVAWKQEKPLLQLVVNRERNLLQMTFEPEWSA</sequence>
<keyword evidence="3" id="KW-1185">Reference proteome</keyword>
<dbReference type="InterPro" id="IPR018004">
    <property type="entry name" value="KilA/APSES_HTH"/>
</dbReference>
<protein>
    <submittedName>
        <fullName evidence="2">ORF11CD3 domain-containing protein</fullName>
    </submittedName>
</protein>
<dbReference type="OrthoDB" id="6966367at2"/>
<dbReference type="AlphaFoldDB" id="A0A1G8HJ61"/>
<gene>
    <name evidence="2" type="ORF">SAMN05216272_105266</name>
</gene>